<dbReference type="Proteomes" id="UP000672657">
    <property type="component" value="Unassembled WGS sequence"/>
</dbReference>
<proteinExistence type="predicted"/>
<evidence type="ECO:0000313" key="1">
    <source>
        <dbReference type="EMBL" id="CAG2161372.1"/>
    </source>
</evidence>
<name>A0ABM8TWV5_9BURK</name>
<evidence type="ECO:0000313" key="2">
    <source>
        <dbReference type="Proteomes" id="UP000672657"/>
    </source>
</evidence>
<dbReference type="EMBL" id="CAJPVI010000138">
    <property type="protein sequence ID" value="CAG2161372.1"/>
    <property type="molecule type" value="Genomic_DNA"/>
</dbReference>
<organism evidence="1 2">
    <name type="scientific">Cupriavidus numazuensis</name>
    <dbReference type="NCBI Taxonomy" id="221992"/>
    <lineage>
        <taxon>Bacteria</taxon>
        <taxon>Pseudomonadati</taxon>
        <taxon>Pseudomonadota</taxon>
        <taxon>Betaproteobacteria</taxon>
        <taxon>Burkholderiales</taxon>
        <taxon>Burkholderiaceae</taxon>
        <taxon>Cupriavidus</taxon>
    </lineage>
</organism>
<gene>
    <name evidence="1" type="ORF">LMG26411_08195</name>
</gene>
<reference evidence="1 2" key="1">
    <citation type="submission" date="2021-03" db="EMBL/GenBank/DDBJ databases">
        <authorList>
            <person name="Peeters C."/>
        </authorList>
    </citation>
    <scope>NUCLEOTIDE SEQUENCE [LARGE SCALE GENOMIC DNA]</scope>
    <source>
        <strain evidence="1 2">LMG 26411</strain>
    </source>
</reference>
<keyword evidence="2" id="KW-1185">Reference proteome</keyword>
<comment type="caution">
    <text evidence="1">The sequence shown here is derived from an EMBL/GenBank/DDBJ whole genome shotgun (WGS) entry which is preliminary data.</text>
</comment>
<sequence length="67" mass="7462">MLCLAEYGMRSLNKCRTEYEIVLPFSHGPELEAAIEDLLAEMHATADLCHCWIEASLHDPVAGTAWS</sequence>
<protein>
    <submittedName>
        <fullName evidence="1">Uncharacterized protein</fullName>
    </submittedName>
</protein>
<accession>A0ABM8TWV5</accession>